<feature type="non-terminal residue" evidence="1">
    <location>
        <position position="193"/>
    </location>
</feature>
<evidence type="ECO:0000313" key="1">
    <source>
        <dbReference type="EMBL" id="MCA9730045.1"/>
    </source>
</evidence>
<dbReference type="EMBL" id="JAGQHR010000959">
    <property type="protein sequence ID" value="MCA9730045.1"/>
    <property type="molecule type" value="Genomic_DNA"/>
</dbReference>
<proteinExistence type="predicted"/>
<sequence>MSGNGHFDWQQVLDRVEGRIPYDAAFWTHLDSCSACAALRTDAEALVDSLLVAGAPEPGAGLMARTWSAILQDAAGRKVRSLVENVRAVAAEVWATLVADSLVPSAAVRGAATASPRLLVYETPEYSVSLSFLTGADRGRTDLVGTVVPKQAPELPAGGSVEVADRTDVEPAKVSEFGEFRFDGIALAEATRL</sequence>
<name>A0A956RRH7_UNCEI</name>
<evidence type="ECO:0000313" key="2">
    <source>
        <dbReference type="Proteomes" id="UP000697710"/>
    </source>
</evidence>
<accession>A0A956RRH7</accession>
<reference evidence="1" key="2">
    <citation type="journal article" date="2021" name="Microbiome">
        <title>Successional dynamics and alternative stable states in a saline activated sludge microbial community over 9 years.</title>
        <authorList>
            <person name="Wang Y."/>
            <person name="Ye J."/>
            <person name="Ju F."/>
            <person name="Liu L."/>
            <person name="Boyd J.A."/>
            <person name="Deng Y."/>
            <person name="Parks D.H."/>
            <person name="Jiang X."/>
            <person name="Yin X."/>
            <person name="Woodcroft B.J."/>
            <person name="Tyson G.W."/>
            <person name="Hugenholtz P."/>
            <person name="Polz M.F."/>
            <person name="Zhang T."/>
        </authorList>
    </citation>
    <scope>NUCLEOTIDE SEQUENCE</scope>
    <source>
        <strain evidence="1">HKST-UBA01</strain>
    </source>
</reference>
<gene>
    <name evidence="1" type="ORF">KC729_20345</name>
</gene>
<organism evidence="1 2">
    <name type="scientific">Eiseniibacteriota bacterium</name>
    <dbReference type="NCBI Taxonomy" id="2212470"/>
    <lineage>
        <taxon>Bacteria</taxon>
        <taxon>Candidatus Eiseniibacteriota</taxon>
    </lineage>
</organism>
<comment type="caution">
    <text evidence="1">The sequence shown here is derived from an EMBL/GenBank/DDBJ whole genome shotgun (WGS) entry which is preliminary data.</text>
</comment>
<protein>
    <submittedName>
        <fullName evidence="1">Uncharacterized protein</fullName>
    </submittedName>
</protein>
<dbReference type="Proteomes" id="UP000697710">
    <property type="component" value="Unassembled WGS sequence"/>
</dbReference>
<reference evidence="1" key="1">
    <citation type="submission" date="2020-04" db="EMBL/GenBank/DDBJ databases">
        <authorList>
            <person name="Zhang T."/>
        </authorList>
    </citation>
    <scope>NUCLEOTIDE SEQUENCE</scope>
    <source>
        <strain evidence="1">HKST-UBA01</strain>
    </source>
</reference>
<dbReference type="AlphaFoldDB" id="A0A956RRH7"/>